<organism evidence="4 5">
    <name type="scientific">Zestomonas insulae</name>
    <dbReference type="NCBI Taxonomy" id="2809017"/>
    <lineage>
        <taxon>Bacteria</taxon>
        <taxon>Pseudomonadati</taxon>
        <taxon>Pseudomonadota</taxon>
        <taxon>Gammaproteobacteria</taxon>
        <taxon>Pseudomonadales</taxon>
        <taxon>Pseudomonadaceae</taxon>
        <taxon>Zestomonas</taxon>
    </lineage>
</organism>
<reference evidence="4 5" key="1">
    <citation type="submission" date="2021-02" db="EMBL/GenBank/DDBJ databases">
        <authorList>
            <person name="Lee D.-H."/>
        </authorList>
    </citation>
    <scope>NUCLEOTIDE SEQUENCE [LARGE SCALE GENOMIC DNA]</scope>
    <source>
        <strain evidence="4 5">UL073</strain>
    </source>
</reference>
<dbReference type="Pfam" id="PF23357">
    <property type="entry name" value="DUF7088"/>
    <property type="match status" value="1"/>
</dbReference>
<evidence type="ECO:0000313" key="5">
    <source>
        <dbReference type="Proteomes" id="UP000717995"/>
    </source>
</evidence>
<dbReference type="Pfam" id="PF09822">
    <property type="entry name" value="ABC_transp_aux"/>
    <property type="match status" value="1"/>
</dbReference>
<accession>A0ABS2IAP5</accession>
<dbReference type="RefSeq" id="WP_204914899.1">
    <property type="nucleotide sequence ID" value="NZ_JAFEUP010000001.1"/>
</dbReference>
<proteinExistence type="predicted"/>
<keyword evidence="1" id="KW-1133">Transmembrane helix</keyword>
<feature type="domain" description="ABC-type uncharacterised transport system" evidence="2">
    <location>
        <begin position="176"/>
        <end position="474"/>
    </location>
</feature>
<comment type="caution">
    <text evidence="4">The sequence shown here is derived from an EMBL/GenBank/DDBJ whole genome shotgun (WGS) entry which is preliminary data.</text>
</comment>
<dbReference type="InterPro" id="IPR055396">
    <property type="entry name" value="DUF7088"/>
</dbReference>
<feature type="domain" description="DUF7088" evidence="3">
    <location>
        <begin position="38"/>
        <end position="138"/>
    </location>
</feature>
<name>A0ABS2IAP5_9GAMM</name>
<evidence type="ECO:0000313" key="4">
    <source>
        <dbReference type="EMBL" id="MBM7059865.1"/>
    </source>
</evidence>
<dbReference type="Proteomes" id="UP000717995">
    <property type="component" value="Unassembled WGS sequence"/>
</dbReference>
<evidence type="ECO:0000259" key="3">
    <source>
        <dbReference type="Pfam" id="PF23357"/>
    </source>
</evidence>
<sequence length="612" mass="67965">MKKLMYSSAGLLLIALAFLAFNMFSSLALTDARLDLTEQKLYTISDGTKKILGSIDEPINLYFFYSNKATKDIVQLRNYARRVEELLKAYEREADGKIKLHIVDPEPFSEDEDRAAGFGLQAVPLNQSGDQVYFGLAGTNGVDQTQVIPFFPLDHEEFLEYDVSRLVQSLAKPELPVVGLLSSLQINGGFDMAARQPTSPWMLMEDVRQQFKVESLQPKLDKIPDAVSVLLLVHPKDLPQQTLYAIDQFVLRGGKLLVFVDPLSEADHSTPVPGDMGGADKSSNLEPLFKAWGLRLVPDKVLGDGSYAMAVSMGQGQRSVRHPAWLSLPKNAINQDDVSTAGLESITVATAGILESVEGAKTSFTPLIQSSQYAMPFDAQRFAMLQNPEPLIRELQPTGERYAIAARISGPAQSAFPEGIEGHKDGLKEAANINVIAVADTDMLTDRMWVQVQEMFGQRVPQPWADNGSFAINALDNLAGSDALISVRSRGRFSRPFTVVEALQRDAEVQFREKEETLQTQLSQTEQKLAELQQKQDPSKVQELTPEQQAAVQQFIQQKLTLRKELREVRYQLNANIEALGRTLKMANIVLVPVLLTLGALALVLWRRRRQS</sequence>
<dbReference type="EMBL" id="JAFEUP010000001">
    <property type="protein sequence ID" value="MBM7059865.1"/>
    <property type="molecule type" value="Genomic_DNA"/>
</dbReference>
<keyword evidence="5" id="KW-1185">Reference proteome</keyword>
<dbReference type="InterPro" id="IPR019196">
    <property type="entry name" value="ABC_transp_unknown"/>
</dbReference>
<keyword evidence="1" id="KW-0812">Transmembrane</keyword>
<evidence type="ECO:0000256" key="1">
    <source>
        <dbReference type="SAM" id="Phobius"/>
    </source>
</evidence>
<evidence type="ECO:0000259" key="2">
    <source>
        <dbReference type="Pfam" id="PF09822"/>
    </source>
</evidence>
<gene>
    <name evidence="4" type="ORF">JQX08_04035</name>
</gene>
<keyword evidence="1" id="KW-0472">Membrane</keyword>
<feature type="transmembrane region" description="Helical" evidence="1">
    <location>
        <begin position="586"/>
        <end position="606"/>
    </location>
</feature>
<protein>
    <submittedName>
        <fullName evidence="4">Gldg family protein</fullName>
    </submittedName>
</protein>